<dbReference type="STRING" id="1230097.A0A423WAT6"/>
<dbReference type="OrthoDB" id="4538483at2759"/>
<organism evidence="1 2">
    <name type="scientific">Cytospora leucostoma</name>
    <dbReference type="NCBI Taxonomy" id="1230097"/>
    <lineage>
        <taxon>Eukaryota</taxon>
        <taxon>Fungi</taxon>
        <taxon>Dikarya</taxon>
        <taxon>Ascomycota</taxon>
        <taxon>Pezizomycotina</taxon>
        <taxon>Sordariomycetes</taxon>
        <taxon>Sordariomycetidae</taxon>
        <taxon>Diaporthales</taxon>
        <taxon>Cytosporaceae</taxon>
        <taxon>Cytospora</taxon>
    </lineage>
</organism>
<name>A0A423WAT6_9PEZI</name>
<comment type="caution">
    <text evidence="1">The sequence shown here is derived from an EMBL/GenBank/DDBJ whole genome shotgun (WGS) entry which is preliminary data.</text>
</comment>
<evidence type="ECO:0008006" key="3">
    <source>
        <dbReference type="Google" id="ProtNLM"/>
    </source>
</evidence>
<keyword evidence="2" id="KW-1185">Reference proteome</keyword>
<dbReference type="InParanoid" id="A0A423WAT6"/>
<evidence type="ECO:0000313" key="1">
    <source>
        <dbReference type="EMBL" id="ROW00433.1"/>
    </source>
</evidence>
<dbReference type="Proteomes" id="UP000285146">
    <property type="component" value="Unassembled WGS sequence"/>
</dbReference>
<protein>
    <recommendedName>
        <fullName evidence="3">DNA mismatch repair protein HSM3 N-terminal domain-containing protein</fullName>
    </recommendedName>
</protein>
<proteinExistence type="predicted"/>
<sequence>MADSANGDTTRLPLESQLAELEGHLGELLQEDDPSAHFNASLFDRINYQLGPVEYPDLTARLLPKIATIIIKCAAAADSSEDWKGYPPPLINLTIKLLRPVPFTQALGLCQAEYLINALNSPEPYINELALAILEKATRSPSDASILASTPGLLEAFLHRWLISPAVSVGQQGVLLLGDLLDVDSPLSQPVFTDEQKECYDIRLVRRTAQGHGAVWRRLFGDEALCWQVLQELETELLPASSTDPKTIAQRSFAQDRLLRLIPRLAVLDFNSLARSAAPLAPGAPPVSLLQFATLFMVDRKGDELIHLTWIDYLQKLVGALRVADTAKLSVETLRKLVKDADDTELFDALWGMPDNLVWTPLGEGDAVRAWLRDVAPRQALRIDGVER</sequence>
<reference evidence="1 2" key="1">
    <citation type="submission" date="2015-09" db="EMBL/GenBank/DDBJ databases">
        <title>Host preference determinants of Valsa canker pathogens revealed by comparative genomics.</title>
        <authorList>
            <person name="Yin Z."/>
            <person name="Huang L."/>
        </authorList>
    </citation>
    <scope>NUCLEOTIDE SEQUENCE [LARGE SCALE GENOMIC DNA]</scope>
    <source>
        <strain evidence="1 2">SXYLt</strain>
    </source>
</reference>
<gene>
    <name evidence="1" type="ORF">VPNG_07919</name>
</gene>
<dbReference type="EMBL" id="LKEB01000056">
    <property type="protein sequence ID" value="ROW00433.1"/>
    <property type="molecule type" value="Genomic_DNA"/>
</dbReference>
<dbReference type="AlphaFoldDB" id="A0A423WAT6"/>
<evidence type="ECO:0000313" key="2">
    <source>
        <dbReference type="Proteomes" id="UP000285146"/>
    </source>
</evidence>
<accession>A0A423WAT6</accession>